<dbReference type="InterPro" id="IPR030890">
    <property type="entry name" value="LP_HExxH_w_TonB"/>
</dbReference>
<dbReference type="RefSeq" id="WP_303276127.1">
    <property type="nucleotide sequence ID" value="NZ_JAUOEK010000024.1"/>
</dbReference>
<keyword evidence="3" id="KW-1185">Reference proteome</keyword>
<evidence type="ECO:0000256" key="1">
    <source>
        <dbReference type="SAM" id="SignalP"/>
    </source>
</evidence>
<organism evidence="2 3">
    <name type="scientific">Flavivirga aquimarina</name>
    <dbReference type="NCBI Taxonomy" id="2027862"/>
    <lineage>
        <taxon>Bacteria</taxon>
        <taxon>Pseudomonadati</taxon>
        <taxon>Bacteroidota</taxon>
        <taxon>Flavobacteriia</taxon>
        <taxon>Flavobacteriales</taxon>
        <taxon>Flavobacteriaceae</taxon>
        <taxon>Flavivirga</taxon>
    </lineage>
</organism>
<dbReference type="Proteomes" id="UP001176883">
    <property type="component" value="Unassembled WGS sequence"/>
</dbReference>
<dbReference type="PROSITE" id="PS51257">
    <property type="entry name" value="PROKAR_LIPOPROTEIN"/>
    <property type="match status" value="1"/>
</dbReference>
<proteinExistence type="predicted"/>
<dbReference type="SUPFAM" id="SSF55486">
    <property type="entry name" value="Metalloproteases ('zincins'), catalytic domain"/>
    <property type="match status" value="1"/>
</dbReference>
<feature type="signal peptide" evidence="1">
    <location>
        <begin position="1"/>
        <end position="25"/>
    </location>
</feature>
<dbReference type="Gene3D" id="3.40.390.70">
    <property type="match status" value="1"/>
</dbReference>
<evidence type="ECO:0000313" key="3">
    <source>
        <dbReference type="Proteomes" id="UP001176883"/>
    </source>
</evidence>
<dbReference type="Pfam" id="PF15890">
    <property type="entry name" value="Peptidase_Mx1"/>
    <property type="match status" value="1"/>
</dbReference>
<reference evidence="2" key="1">
    <citation type="submission" date="2023-07" db="EMBL/GenBank/DDBJ databases">
        <title>Two novel species in the genus Flavivirga.</title>
        <authorList>
            <person name="Kwon K."/>
        </authorList>
    </citation>
    <scope>NUCLEOTIDE SEQUENCE</scope>
    <source>
        <strain evidence="2">KCTC 52353</strain>
    </source>
</reference>
<gene>
    <name evidence="2" type="ORF">Q4Q35_01385</name>
</gene>
<name>A0ABT8W5S1_9FLAO</name>
<evidence type="ECO:0000313" key="2">
    <source>
        <dbReference type="EMBL" id="MDO5968450.1"/>
    </source>
</evidence>
<dbReference type="EMBL" id="JAUOEK010000024">
    <property type="protein sequence ID" value="MDO5968450.1"/>
    <property type="molecule type" value="Genomic_DNA"/>
</dbReference>
<keyword evidence="1" id="KW-0732">Signal</keyword>
<accession>A0ABT8W5S1</accession>
<sequence length="293" mass="33304">MKNIKNIIWANLVLVALLISSCSDSSDTIKESQIDASTPILSDLDVWLRSNFVSPYNIEISYLWGASNTDIARFLYPMKEDDVQRWSETIKRTWIDPYNKLGGEDFIAEITPRQIVYSGGFNFNPNSPTITLGIAEAGTRITFFNLDFLDYSDVNSVRRPLQTLHHEYAHILNQKFPFTDDFGLITPADYTAQWFNLGFDEFGNPDPSEYLDLGFITAYASSQENEDFVEIVATMLTNSRADFEAIIDSASPSGQAIIRQKLEIVLTYFQENFGIDLYELQELAYQALLDSLD</sequence>
<comment type="caution">
    <text evidence="2">The sequence shown here is derived from an EMBL/GenBank/DDBJ whole genome shotgun (WGS) entry which is preliminary data.</text>
</comment>
<feature type="chain" id="PRO_5046705936" evidence="1">
    <location>
        <begin position="26"/>
        <end position="293"/>
    </location>
</feature>
<protein>
    <submittedName>
        <fullName evidence="2">Zinc-binding metallopeptidase</fullName>
    </submittedName>
</protein>
<dbReference type="NCBIfam" id="TIGR04549">
    <property type="entry name" value="LP_HExxH_w_tonB"/>
    <property type="match status" value="1"/>
</dbReference>